<evidence type="ECO:0000259" key="1">
    <source>
        <dbReference type="Pfam" id="PF04471"/>
    </source>
</evidence>
<proteinExistence type="predicted"/>
<dbReference type="Gene3D" id="3.40.1350.10">
    <property type="match status" value="1"/>
</dbReference>
<comment type="caution">
    <text evidence="2">The sequence shown here is derived from an EMBL/GenBank/DDBJ whole genome shotgun (WGS) entry which is preliminary data.</text>
</comment>
<dbReference type="GO" id="GO:0015666">
    <property type="term" value="F:restriction endodeoxyribonuclease activity"/>
    <property type="evidence" value="ECO:0007669"/>
    <property type="project" value="TreeGrafter"/>
</dbReference>
<evidence type="ECO:0000313" key="3">
    <source>
        <dbReference type="Proteomes" id="UP000295701"/>
    </source>
</evidence>
<protein>
    <recommendedName>
        <fullName evidence="1">Restriction endonuclease type IV Mrr domain-containing protein</fullName>
    </recommendedName>
</protein>
<accession>A0A4R5ZVN3</accession>
<evidence type="ECO:0000313" key="2">
    <source>
        <dbReference type="EMBL" id="TDL74235.1"/>
    </source>
</evidence>
<dbReference type="PANTHER" id="PTHR30015:SF7">
    <property type="entry name" value="TYPE IV METHYL-DIRECTED RESTRICTION ENZYME ECOKMRR"/>
    <property type="match status" value="1"/>
</dbReference>
<dbReference type="InterPro" id="IPR011335">
    <property type="entry name" value="Restrct_endonuc-II-like"/>
</dbReference>
<dbReference type="GO" id="GO:0009307">
    <property type="term" value="P:DNA restriction-modification system"/>
    <property type="evidence" value="ECO:0007669"/>
    <property type="project" value="InterPro"/>
</dbReference>
<dbReference type="AlphaFoldDB" id="A0A4R5ZVN3"/>
<dbReference type="InterPro" id="IPR007560">
    <property type="entry name" value="Restrct_endonuc_IV_Mrr"/>
</dbReference>
<dbReference type="EMBL" id="SNAA01000027">
    <property type="protein sequence ID" value="TDL74235.1"/>
    <property type="molecule type" value="Genomic_DNA"/>
</dbReference>
<organism evidence="2 3">
    <name type="scientific">Palleronia sediminis</name>
    <dbReference type="NCBI Taxonomy" id="2547833"/>
    <lineage>
        <taxon>Bacteria</taxon>
        <taxon>Pseudomonadati</taxon>
        <taxon>Pseudomonadota</taxon>
        <taxon>Alphaproteobacteria</taxon>
        <taxon>Rhodobacterales</taxon>
        <taxon>Roseobacteraceae</taxon>
        <taxon>Palleronia</taxon>
    </lineage>
</organism>
<dbReference type="PANTHER" id="PTHR30015">
    <property type="entry name" value="MRR RESTRICTION SYSTEM PROTEIN"/>
    <property type="match status" value="1"/>
</dbReference>
<reference evidence="2 3" key="1">
    <citation type="submission" date="2019-03" db="EMBL/GenBank/DDBJ databases">
        <title>Primorskyibacter sp. SS33 isolated from sediments.</title>
        <authorList>
            <person name="Xunke S."/>
        </authorList>
    </citation>
    <scope>NUCLEOTIDE SEQUENCE [LARGE SCALE GENOMIC DNA]</scope>
    <source>
        <strain evidence="2 3">SS33</strain>
    </source>
</reference>
<gene>
    <name evidence="2" type="ORF">E2L08_16120</name>
</gene>
<dbReference type="RefSeq" id="WP_168771188.1">
    <property type="nucleotide sequence ID" value="NZ_SNAA01000027.1"/>
</dbReference>
<keyword evidence="3" id="KW-1185">Reference proteome</keyword>
<dbReference type="GO" id="GO:0003677">
    <property type="term" value="F:DNA binding"/>
    <property type="evidence" value="ECO:0007669"/>
    <property type="project" value="InterPro"/>
</dbReference>
<dbReference type="InterPro" id="IPR052906">
    <property type="entry name" value="Type_IV_Methyl-Rstrct_Enzyme"/>
</dbReference>
<name>A0A4R5ZVN3_9RHOB</name>
<feature type="domain" description="Restriction endonuclease type IV Mrr" evidence="1">
    <location>
        <begin position="156"/>
        <end position="276"/>
    </location>
</feature>
<sequence>MEGSLNYYEYRRIIKDEYYPDDENLRRAGSAAGNMWRFVQEMNEGDYVVVPVAGGIHIAEVTGPAFHMLEKVDEDTAFRRNVKWHTRAEDPIRRDRLVSGLHSRTKIRGTSASASEYVDEISKLIAEYRAGKVLTFEDGLSSDLKNVTLEKLREGRMQHSQFERFLAELVRKQGAKEVMIRHGPGDKGIDIIFIDTHYGLTETRVGIQAKHFDERKEIGRHVVDETAAGAEAEEIDIAIIVTTGSFSKEAEDAALQYSESGLRIELVDGPQLASLIGELGVPEPSGVAS</sequence>
<dbReference type="Pfam" id="PF04471">
    <property type="entry name" value="Mrr_cat"/>
    <property type="match status" value="1"/>
</dbReference>
<dbReference type="InterPro" id="IPR011856">
    <property type="entry name" value="tRNA_endonuc-like_dom_sf"/>
</dbReference>
<dbReference type="SUPFAM" id="SSF52980">
    <property type="entry name" value="Restriction endonuclease-like"/>
    <property type="match status" value="1"/>
</dbReference>
<dbReference type="Proteomes" id="UP000295701">
    <property type="component" value="Unassembled WGS sequence"/>
</dbReference>